<dbReference type="AlphaFoldDB" id="A0A8D5U913"/>
<dbReference type="InterPro" id="IPR002746">
    <property type="entry name" value="UPF0216"/>
</dbReference>
<dbReference type="Pfam" id="PF01886">
    <property type="entry name" value="DUF61"/>
    <property type="match status" value="1"/>
</dbReference>
<dbReference type="PIRSF" id="PIRSF024484">
    <property type="entry name" value="UCP024484"/>
    <property type="match status" value="1"/>
</dbReference>
<gene>
    <name evidence="1" type="ORF">KN1_24640</name>
</gene>
<organism evidence="1 2">
    <name type="scientific">Stygiolobus caldivivus</name>
    <dbReference type="NCBI Taxonomy" id="2824673"/>
    <lineage>
        <taxon>Archaea</taxon>
        <taxon>Thermoproteota</taxon>
        <taxon>Thermoprotei</taxon>
        <taxon>Sulfolobales</taxon>
        <taxon>Sulfolobaceae</taxon>
        <taxon>Stygiolobus</taxon>
    </lineage>
</organism>
<name>A0A8D5U913_9CREN</name>
<dbReference type="Proteomes" id="UP000825123">
    <property type="component" value="Chromosome"/>
</dbReference>
<dbReference type="InterPro" id="IPR012357">
    <property type="entry name" value="UCP024484"/>
</dbReference>
<proteinExistence type="predicted"/>
<accession>A0A8D5U913</accession>
<evidence type="ECO:0000313" key="1">
    <source>
        <dbReference type="EMBL" id="BCU71167.1"/>
    </source>
</evidence>
<protein>
    <recommendedName>
        <fullName evidence="3">DUF61 family protein</fullName>
    </recommendedName>
</protein>
<evidence type="ECO:0000313" key="2">
    <source>
        <dbReference type="Proteomes" id="UP000825123"/>
    </source>
</evidence>
<dbReference type="EMBL" id="AP024597">
    <property type="protein sequence ID" value="BCU71167.1"/>
    <property type="molecule type" value="Genomic_DNA"/>
</dbReference>
<dbReference type="RefSeq" id="WP_221287908.1">
    <property type="nucleotide sequence ID" value="NZ_AP024597.1"/>
</dbReference>
<reference evidence="1 2" key="1">
    <citation type="submission" date="2021-04" db="EMBL/GenBank/DDBJ databases">
        <title>Complete genome sequence of Stygiolobus sp. KN-1.</title>
        <authorList>
            <person name="Nakamura K."/>
            <person name="Sakai H."/>
            <person name="Kurosawa N."/>
        </authorList>
    </citation>
    <scope>NUCLEOTIDE SEQUENCE [LARGE SCALE GENOMIC DNA]</scope>
    <source>
        <strain evidence="1 2">KN-1</strain>
    </source>
</reference>
<dbReference type="GeneID" id="66164189"/>
<evidence type="ECO:0008006" key="3">
    <source>
        <dbReference type="Google" id="ProtNLM"/>
    </source>
</evidence>
<sequence>MFDKIFDIGLKSAISYYPQEFVTLKEALDGKDYVTVNGGFKHVFKKDELDKLSKNLPLYLWDLVKIPFVIVKTLNVGEYILNGSEWENKAISILLKKDIKSFMTIGDVEKIIKDYKSLVFITLSPLGNLTGGDEDNGYY</sequence>
<dbReference type="KEGG" id="csty:KN1_24640"/>
<keyword evidence="2" id="KW-1185">Reference proteome</keyword>